<dbReference type="PANTHER" id="PTHR10165:SF103">
    <property type="entry name" value="PHOSPHOLIPID PHOSPHATASE HOMOLOG 1.2 HOMOLOG"/>
    <property type="match status" value="1"/>
</dbReference>
<dbReference type="CDD" id="cd03384">
    <property type="entry name" value="PAP2_wunen"/>
    <property type="match status" value="1"/>
</dbReference>
<dbReference type="SUPFAM" id="SSF48317">
    <property type="entry name" value="Acid phosphatase/Vanadium-dependent haloperoxidase"/>
    <property type="match status" value="1"/>
</dbReference>
<evidence type="ECO:0000256" key="6">
    <source>
        <dbReference type="SAM" id="Phobius"/>
    </source>
</evidence>
<feature type="transmembrane region" description="Helical" evidence="6">
    <location>
        <begin position="226"/>
        <end position="245"/>
    </location>
</feature>
<evidence type="ECO:0000313" key="9">
    <source>
        <dbReference type="Proteomes" id="UP001152759"/>
    </source>
</evidence>
<comment type="subcellular location">
    <subcellularLocation>
        <location evidence="1">Membrane</location>
        <topology evidence="1">Multi-pass membrane protein</topology>
    </subcellularLocation>
</comment>
<feature type="transmembrane region" description="Helical" evidence="6">
    <location>
        <begin position="58"/>
        <end position="78"/>
    </location>
</feature>
<keyword evidence="9" id="KW-1185">Reference proteome</keyword>
<evidence type="ECO:0000256" key="5">
    <source>
        <dbReference type="ARBA" id="ARBA00023136"/>
    </source>
</evidence>
<name>A0A9P0C8M0_BEMTA</name>
<dbReference type="GO" id="GO:0007165">
    <property type="term" value="P:signal transduction"/>
    <property type="evidence" value="ECO:0007669"/>
    <property type="project" value="TreeGrafter"/>
</dbReference>
<feature type="transmembrane region" description="Helical" evidence="6">
    <location>
        <begin position="7"/>
        <end position="27"/>
    </location>
</feature>
<accession>A0A9P0C8M0</accession>
<dbReference type="Pfam" id="PF01569">
    <property type="entry name" value="PAP2"/>
    <property type="match status" value="1"/>
</dbReference>
<organism evidence="8 9">
    <name type="scientific">Bemisia tabaci</name>
    <name type="common">Sweetpotato whitefly</name>
    <name type="synonym">Aleurodes tabaci</name>
    <dbReference type="NCBI Taxonomy" id="7038"/>
    <lineage>
        <taxon>Eukaryota</taxon>
        <taxon>Metazoa</taxon>
        <taxon>Ecdysozoa</taxon>
        <taxon>Arthropoda</taxon>
        <taxon>Hexapoda</taxon>
        <taxon>Insecta</taxon>
        <taxon>Pterygota</taxon>
        <taxon>Neoptera</taxon>
        <taxon>Paraneoptera</taxon>
        <taxon>Hemiptera</taxon>
        <taxon>Sternorrhyncha</taxon>
        <taxon>Aleyrodoidea</taxon>
        <taxon>Aleyrodidae</taxon>
        <taxon>Aleyrodinae</taxon>
        <taxon>Bemisia</taxon>
    </lineage>
</organism>
<reference evidence="8" key="1">
    <citation type="submission" date="2021-12" db="EMBL/GenBank/DDBJ databases">
        <authorList>
            <person name="King R."/>
        </authorList>
    </citation>
    <scope>NUCLEOTIDE SEQUENCE</scope>
</reference>
<keyword evidence="4 6" id="KW-1133">Transmembrane helix</keyword>
<dbReference type="InterPro" id="IPR043216">
    <property type="entry name" value="PAP-like"/>
</dbReference>
<keyword evidence="5 6" id="KW-0472">Membrane</keyword>
<dbReference type="KEGG" id="btab:109036592"/>
<comment type="similarity">
    <text evidence="2">Belongs to the PA-phosphatase related phosphoesterase family.</text>
</comment>
<dbReference type="AlphaFoldDB" id="A0A9P0C8M0"/>
<feature type="transmembrane region" description="Helical" evidence="6">
    <location>
        <begin position="99"/>
        <end position="117"/>
    </location>
</feature>
<feature type="domain" description="Phosphatidic acid phosphatase type 2/haloperoxidase" evidence="7">
    <location>
        <begin position="103"/>
        <end position="245"/>
    </location>
</feature>
<proteinExistence type="inferred from homology"/>
<dbReference type="InterPro" id="IPR036938">
    <property type="entry name" value="PAP2/HPO_sf"/>
</dbReference>
<sequence length="309" mass="35320">MKKNRGVCIIFVDILMVSIVLTLLLLIEFGPVPHLQNIGFYCGDPKISHKFTGDTIRARTLIAISFIAPFLVCCLIEYSRSSNRPDRYGVSRLSWFRRALLWYKEYFIGLLFCYVIIDVAKVIVGEPRPHFLDTCQPAQAVNCTQGYIAHYTCTNKMLSGYLIRDSYKSFPSGHAAFSVYSAVFTIWYLQRRMIPVTYTLLPLLQILCIVWALCCSLTRITDRRHHWWDVLAGSIVGVATSVYAIKIFCCDFQLDSYQNLLKVKNTVSDVKENGILHRNGNVRQLSVRRLLTMPTGIVDGHHELNQVHS</sequence>
<feature type="transmembrane region" description="Helical" evidence="6">
    <location>
        <begin position="201"/>
        <end position="220"/>
    </location>
</feature>
<evidence type="ECO:0000313" key="8">
    <source>
        <dbReference type="EMBL" id="CAH0754279.1"/>
    </source>
</evidence>
<dbReference type="PANTHER" id="PTHR10165">
    <property type="entry name" value="LIPID PHOSPHATE PHOSPHATASE"/>
    <property type="match status" value="1"/>
</dbReference>
<dbReference type="InterPro" id="IPR000326">
    <property type="entry name" value="PAP2/HPO"/>
</dbReference>
<dbReference type="GO" id="GO:0046839">
    <property type="term" value="P:phospholipid dephosphorylation"/>
    <property type="evidence" value="ECO:0007669"/>
    <property type="project" value="TreeGrafter"/>
</dbReference>
<dbReference type="Gene3D" id="1.20.144.10">
    <property type="entry name" value="Phosphatidic acid phosphatase type 2/haloperoxidase"/>
    <property type="match status" value="1"/>
</dbReference>
<evidence type="ECO:0000256" key="2">
    <source>
        <dbReference type="ARBA" id="ARBA00008816"/>
    </source>
</evidence>
<dbReference type="Proteomes" id="UP001152759">
    <property type="component" value="Chromosome 1"/>
</dbReference>
<dbReference type="SMART" id="SM00014">
    <property type="entry name" value="acidPPc"/>
    <property type="match status" value="1"/>
</dbReference>
<dbReference type="EMBL" id="OU963862">
    <property type="protein sequence ID" value="CAH0754279.1"/>
    <property type="molecule type" value="Genomic_DNA"/>
</dbReference>
<evidence type="ECO:0000259" key="7">
    <source>
        <dbReference type="SMART" id="SM00014"/>
    </source>
</evidence>
<feature type="transmembrane region" description="Helical" evidence="6">
    <location>
        <begin position="170"/>
        <end position="189"/>
    </location>
</feature>
<dbReference type="GO" id="GO:0005886">
    <property type="term" value="C:plasma membrane"/>
    <property type="evidence" value="ECO:0007669"/>
    <property type="project" value="TreeGrafter"/>
</dbReference>
<keyword evidence="3 6" id="KW-0812">Transmembrane</keyword>
<evidence type="ECO:0000256" key="3">
    <source>
        <dbReference type="ARBA" id="ARBA00022692"/>
    </source>
</evidence>
<dbReference type="GO" id="GO:0006644">
    <property type="term" value="P:phospholipid metabolic process"/>
    <property type="evidence" value="ECO:0007669"/>
    <property type="project" value="InterPro"/>
</dbReference>
<evidence type="ECO:0000256" key="4">
    <source>
        <dbReference type="ARBA" id="ARBA00022989"/>
    </source>
</evidence>
<protein>
    <recommendedName>
        <fullName evidence="7">Phosphatidic acid phosphatase type 2/haloperoxidase domain-containing protein</fullName>
    </recommendedName>
</protein>
<dbReference type="OrthoDB" id="8907274at2759"/>
<gene>
    <name evidence="8" type="ORF">BEMITA_LOCUS1511</name>
</gene>
<dbReference type="GO" id="GO:0008195">
    <property type="term" value="F:phosphatidate phosphatase activity"/>
    <property type="evidence" value="ECO:0007669"/>
    <property type="project" value="TreeGrafter"/>
</dbReference>
<evidence type="ECO:0000256" key="1">
    <source>
        <dbReference type="ARBA" id="ARBA00004141"/>
    </source>
</evidence>